<dbReference type="AlphaFoldDB" id="A0A1D2A157"/>
<organism evidence="5">
    <name type="scientific">Auxenochlorella protothecoides</name>
    <name type="common">Green microalga</name>
    <name type="synonym">Chlorella protothecoides</name>
    <dbReference type="NCBI Taxonomy" id="3075"/>
    <lineage>
        <taxon>Eukaryota</taxon>
        <taxon>Viridiplantae</taxon>
        <taxon>Chlorophyta</taxon>
        <taxon>core chlorophytes</taxon>
        <taxon>Trebouxiophyceae</taxon>
        <taxon>Chlorellales</taxon>
        <taxon>Chlorellaceae</taxon>
        <taxon>Auxenochlorella</taxon>
    </lineage>
</organism>
<dbReference type="PROSITE" id="PS00018">
    <property type="entry name" value="EF_HAND_1"/>
    <property type="match status" value="3"/>
</dbReference>
<evidence type="ECO:0000256" key="1">
    <source>
        <dbReference type="ARBA" id="ARBA00022723"/>
    </source>
</evidence>
<dbReference type="InterPro" id="IPR011992">
    <property type="entry name" value="EF-hand-dom_pair"/>
</dbReference>
<feature type="domain" description="EF-hand" evidence="4">
    <location>
        <begin position="77"/>
        <end position="112"/>
    </location>
</feature>
<dbReference type="InterPro" id="IPR002048">
    <property type="entry name" value="EF_hand_dom"/>
</dbReference>
<dbReference type="Gene3D" id="1.10.238.10">
    <property type="entry name" value="EF-hand"/>
    <property type="match status" value="1"/>
</dbReference>
<evidence type="ECO:0000259" key="4">
    <source>
        <dbReference type="PROSITE" id="PS50222"/>
    </source>
</evidence>
<keyword evidence="2" id="KW-0677">Repeat</keyword>
<protein>
    <recommendedName>
        <fullName evidence="4">EF-hand domain-containing protein</fullName>
    </recommendedName>
</protein>
<evidence type="ECO:0000256" key="3">
    <source>
        <dbReference type="ARBA" id="ARBA00022837"/>
    </source>
</evidence>
<dbReference type="GO" id="GO:0005509">
    <property type="term" value="F:calcium ion binding"/>
    <property type="evidence" value="ECO:0007669"/>
    <property type="project" value="InterPro"/>
</dbReference>
<keyword evidence="3" id="KW-0106">Calcium</keyword>
<evidence type="ECO:0000313" key="5">
    <source>
        <dbReference type="EMBL" id="JAT72831.1"/>
    </source>
</evidence>
<reference evidence="5" key="1">
    <citation type="submission" date="2015-08" db="EMBL/GenBank/DDBJ databases">
        <authorList>
            <person name="Babu N.S."/>
            <person name="Beckwith C.J."/>
            <person name="Beseler K.G."/>
            <person name="Brison A."/>
            <person name="Carone J.V."/>
            <person name="Caskin T.P."/>
            <person name="Diamond M."/>
            <person name="Durham M.E."/>
            <person name="Foxe J.M."/>
            <person name="Go M."/>
            <person name="Henderson B.A."/>
            <person name="Jones I.B."/>
            <person name="McGettigan J.A."/>
            <person name="Micheletti S.J."/>
            <person name="Nasrallah M.E."/>
            <person name="Ortiz D."/>
            <person name="Piller C.R."/>
            <person name="Privatt S.R."/>
            <person name="Schneider S.L."/>
            <person name="Sharp S."/>
            <person name="Smith T.C."/>
            <person name="Stanton J.D."/>
            <person name="Ullery H.E."/>
            <person name="Wilson R.J."/>
            <person name="Serrano M.G."/>
            <person name="Buck G."/>
            <person name="Lee V."/>
            <person name="Wang Y."/>
            <person name="Carvalho R."/>
            <person name="Voegtly L."/>
            <person name="Shi R."/>
            <person name="Duckworth R."/>
            <person name="Johnson A."/>
            <person name="Loviza R."/>
            <person name="Walstead R."/>
            <person name="Shah Z."/>
            <person name="Kiflezghi M."/>
            <person name="Wade K."/>
            <person name="Ball S.L."/>
            <person name="Bradley K.W."/>
            <person name="Asai D.J."/>
            <person name="Bowman C.A."/>
            <person name="Russell D.A."/>
            <person name="Pope W.H."/>
            <person name="Jacobs-Sera D."/>
            <person name="Hendrix R.W."/>
            <person name="Hatfull G.F."/>
        </authorList>
    </citation>
    <scope>NUCLEOTIDE SEQUENCE</scope>
</reference>
<keyword evidence="1" id="KW-0479">Metal-binding</keyword>
<name>A0A1D2A157_AUXPR</name>
<feature type="domain" description="EF-hand" evidence="4">
    <location>
        <begin position="114"/>
        <end position="149"/>
    </location>
</feature>
<dbReference type="SUPFAM" id="SSF47473">
    <property type="entry name" value="EF-hand"/>
    <property type="match status" value="1"/>
</dbReference>
<dbReference type="InterPro" id="IPR018247">
    <property type="entry name" value="EF_Hand_1_Ca_BS"/>
</dbReference>
<gene>
    <name evidence="5" type="ORF">g.19348</name>
</gene>
<proteinExistence type="predicted"/>
<dbReference type="EMBL" id="GDKF01005791">
    <property type="protein sequence ID" value="JAT72831.1"/>
    <property type="molecule type" value="Transcribed_RNA"/>
</dbReference>
<sequence length="191" mass="21653">HNQTCRKINLFLGTNNVVIAQSGRASEDMGNLQSLESSEKHSLSKAELERMERRLKRLGRGETELALTDFQLIPEIAGNPFLARIFQLSDRNCDGYMDSQDLRELMLRLTELRDLEAKHRFVFGIYDADGDGFVTAQDLHRQLQETNTRGLPEDKLWKVVEATMEEFDTDGDGALGFEEFVELITAVPSMG</sequence>
<feature type="domain" description="EF-hand" evidence="4">
    <location>
        <begin position="155"/>
        <end position="190"/>
    </location>
</feature>
<dbReference type="PROSITE" id="PS50222">
    <property type="entry name" value="EF_HAND_2"/>
    <property type="match status" value="3"/>
</dbReference>
<feature type="non-terminal residue" evidence="5">
    <location>
        <position position="1"/>
    </location>
</feature>
<dbReference type="PANTHER" id="PTHR45942">
    <property type="entry name" value="PROTEIN PHOSPATASE 3 REGULATORY SUBUNIT B ALPHA ISOFORM TYPE 1"/>
    <property type="match status" value="1"/>
</dbReference>
<dbReference type="Pfam" id="PF13499">
    <property type="entry name" value="EF-hand_7"/>
    <property type="match status" value="1"/>
</dbReference>
<accession>A0A1D2A157</accession>
<dbReference type="CDD" id="cd00051">
    <property type="entry name" value="EFh"/>
    <property type="match status" value="1"/>
</dbReference>
<evidence type="ECO:0000256" key="2">
    <source>
        <dbReference type="ARBA" id="ARBA00022737"/>
    </source>
</evidence>
<dbReference type="SMART" id="SM00054">
    <property type="entry name" value="EFh"/>
    <property type="match status" value="3"/>
</dbReference>